<protein>
    <submittedName>
        <fullName evidence="1">Uncharacterized protein</fullName>
    </submittedName>
</protein>
<organism evidence="1 2">
    <name type="scientific">Catharanthus roseus</name>
    <name type="common">Madagascar periwinkle</name>
    <name type="synonym">Vinca rosea</name>
    <dbReference type="NCBI Taxonomy" id="4058"/>
    <lineage>
        <taxon>Eukaryota</taxon>
        <taxon>Viridiplantae</taxon>
        <taxon>Streptophyta</taxon>
        <taxon>Embryophyta</taxon>
        <taxon>Tracheophyta</taxon>
        <taxon>Spermatophyta</taxon>
        <taxon>Magnoliopsida</taxon>
        <taxon>eudicotyledons</taxon>
        <taxon>Gunneridae</taxon>
        <taxon>Pentapetalae</taxon>
        <taxon>asterids</taxon>
        <taxon>lamiids</taxon>
        <taxon>Gentianales</taxon>
        <taxon>Apocynaceae</taxon>
        <taxon>Rauvolfioideae</taxon>
        <taxon>Vinceae</taxon>
        <taxon>Catharanthinae</taxon>
        <taxon>Catharanthus</taxon>
    </lineage>
</organism>
<dbReference type="EMBL" id="CM044702">
    <property type="protein sequence ID" value="KAI5679339.1"/>
    <property type="molecule type" value="Genomic_DNA"/>
</dbReference>
<name>A0ACC0C311_CATRO</name>
<sequence>MPPSPSLRCSPGRELRSENHKRGRSLEGGILFREKDDDLALFNEVQSKERDNFLLQSNEDFEDSFSTKLRYFSDHKLGISVPARGESSDLLNAEGEKNDYDWLLTPPDTPLFPSLDDEAPPVNHAQRGRPRSQPITISRSSTMERSHRSSRGSASPNRLSPSPRSSQSMYQARGRPSSAPHSSPPPSLRHATPTRRPSPPPNKPSTPAPRSSTPTPRRMSTGSSSHAVPSKVRGNSPVKAGRGNSSSPKIKAWQANIPGFSSEAPPNLRTSLGDRPASYVRGSSPASRNGSRSGRQSMSPTASRSVSSSYSHDKDRFSSQSKGSVASSGDDDVDSLQSIPVSSSDLSASRSISTFSNNRGLSSSKKPTRIATSSSAPKRSFDTAIRQMDHRKGPQNMFRPLLSSVPSSTFYAGKSSAPHRSIVSRNSSVTTSSNASSDMAISGAHDTEGSELNQEDVTSEHIKTTYHDAEEEIFSFDKVDSVDEKSGINVPEQLPDGLRDEIDSRPGLDLQLVGDETSRLHDTPIEISAESELLERNSDMNCLEEIAVCSKCSRRFSAAELIGDLKLCKECRGTDRFSVVTTSPKRMMEDENSPGVPRIVEDGSPHAFSPSMETPESLGVTSLCEPETAYSGKIVSEDQNSYSDPNRNLISASNVSQHLAKEGEHILIGQQVEDQQTVSCSETNAKTNSQQLQNFSSYASSKADVSEGAGISLLLTSSSGKGPIVRSRTFTATSITCDDFSYMRDSATSTRSSLGYGSASASSSVDLGSTRHTETRVQRQISSRKSDTENYRYEVHTKHQRSGSSLSGTSIQAFQTSSAATSYNEDSYEVPGISAEKDMVDATHARMDGRLLTSENREGDNGSTDIESDNNWGTVPDLSSCTINMNLGDTSAATISKLEEADLHENGRVLTNNSSSAKNVETSTVHIETCTEREDALSNASVDGVDATDAPNYSSLDVISEMEIENDEVVSPDSVFDIGSQNSRSSMDELQEPSVTASCNNVAGPIEESTIHDHAESIHEESTVMLLLEGDGGNHARSLTLEEATDTILFCSSIVHNIAYEAANIAIEKENSAQLEGFRPVVTIVGKPNTDRRDSRARPVAAKRSSRSQKPRQKRLETDPKAPPENTAANDEKSDSSTTRIVGAPNKSDSMKPPKLESKCNCTIM</sequence>
<gene>
    <name evidence="1" type="ORF">M9H77_10289</name>
</gene>
<reference evidence="2" key="1">
    <citation type="journal article" date="2023" name="Nat. Plants">
        <title>Single-cell RNA sequencing provides a high-resolution roadmap for understanding the multicellular compartmentation of specialized metabolism.</title>
        <authorList>
            <person name="Sun S."/>
            <person name="Shen X."/>
            <person name="Li Y."/>
            <person name="Li Y."/>
            <person name="Wang S."/>
            <person name="Li R."/>
            <person name="Zhang H."/>
            <person name="Shen G."/>
            <person name="Guo B."/>
            <person name="Wei J."/>
            <person name="Xu J."/>
            <person name="St-Pierre B."/>
            <person name="Chen S."/>
            <person name="Sun C."/>
        </authorList>
    </citation>
    <scope>NUCLEOTIDE SEQUENCE [LARGE SCALE GENOMIC DNA]</scope>
</reference>
<comment type="caution">
    <text evidence="1">The sequence shown here is derived from an EMBL/GenBank/DDBJ whole genome shotgun (WGS) entry which is preliminary data.</text>
</comment>
<dbReference type="Proteomes" id="UP001060085">
    <property type="component" value="Linkage Group LG02"/>
</dbReference>
<keyword evidence="2" id="KW-1185">Reference proteome</keyword>
<proteinExistence type="predicted"/>
<evidence type="ECO:0000313" key="1">
    <source>
        <dbReference type="EMBL" id="KAI5679339.1"/>
    </source>
</evidence>
<evidence type="ECO:0000313" key="2">
    <source>
        <dbReference type="Proteomes" id="UP001060085"/>
    </source>
</evidence>
<accession>A0ACC0C311</accession>